<evidence type="ECO:0000313" key="1">
    <source>
        <dbReference type="EMBL" id="CAG6390699.1"/>
    </source>
</evidence>
<reference evidence="1" key="1">
    <citation type="submission" date="2021-05" db="EMBL/GenBank/DDBJ databases">
        <authorList>
            <person name="Arsene-Ploetze F."/>
        </authorList>
    </citation>
    <scope>NUCLEOTIDE SEQUENCE</scope>
    <source>
        <strain evidence="1">DSM 42138</strain>
    </source>
</reference>
<gene>
    <name evidence="1" type="ORF">SCOCK_10167</name>
</gene>
<proteinExistence type="predicted"/>
<evidence type="ECO:0000313" key="2">
    <source>
        <dbReference type="Proteomes" id="UP001152519"/>
    </source>
</evidence>
<organism evidence="1 2">
    <name type="scientific">Actinacidiphila cocklensis</name>
    <dbReference type="NCBI Taxonomy" id="887465"/>
    <lineage>
        <taxon>Bacteria</taxon>
        <taxon>Bacillati</taxon>
        <taxon>Actinomycetota</taxon>
        <taxon>Actinomycetes</taxon>
        <taxon>Kitasatosporales</taxon>
        <taxon>Streptomycetaceae</taxon>
        <taxon>Actinacidiphila</taxon>
    </lineage>
</organism>
<accession>A0A9W4GPM9</accession>
<dbReference type="Proteomes" id="UP001152519">
    <property type="component" value="Unassembled WGS sequence"/>
</dbReference>
<dbReference type="EMBL" id="CAJSLV010000001">
    <property type="protein sequence ID" value="CAG6390699.1"/>
    <property type="molecule type" value="Genomic_DNA"/>
</dbReference>
<comment type="caution">
    <text evidence="1">The sequence shown here is derived from an EMBL/GenBank/DDBJ whole genome shotgun (WGS) entry which is preliminary data.</text>
</comment>
<protein>
    <submittedName>
        <fullName evidence="1">Uncharacterized protein</fullName>
    </submittedName>
</protein>
<keyword evidence="2" id="KW-1185">Reference proteome</keyword>
<sequence length="60" mass="7112">MPTWEPGTDRLPSTVHINLPILNRRRARTPVGMEDRYHRYVCPRGRTQRRDPSVSQMTDH</sequence>
<name>A0A9W4GPM9_9ACTN</name>
<dbReference type="AlphaFoldDB" id="A0A9W4GPM9"/>